<dbReference type="AlphaFoldDB" id="A0A2W5D8Y9"/>
<reference evidence="1 2" key="1">
    <citation type="submission" date="2017-11" db="EMBL/GenBank/DDBJ databases">
        <title>Infants hospitalized years apart are colonized by the same room-sourced microbial strains.</title>
        <authorList>
            <person name="Brooks B."/>
            <person name="Olm M.R."/>
            <person name="Firek B.A."/>
            <person name="Baker R."/>
            <person name="Thomas B.C."/>
            <person name="Morowitz M.J."/>
            <person name="Banfield J.F."/>
        </authorList>
    </citation>
    <scope>NUCLEOTIDE SEQUENCE [LARGE SCALE GENOMIC DNA]</scope>
    <source>
        <strain evidence="1">S2_012_000_R3_87</strain>
    </source>
</reference>
<evidence type="ECO:0000313" key="2">
    <source>
        <dbReference type="Proteomes" id="UP000249451"/>
    </source>
</evidence>
<dbReference type="EMBL" id="QFNY01000004">
    <property type="protein sequence ID" value="PZP03786.1"/>
    <property type="molecule type" value="Genomic_DNA"/>
</dbReference>
<proteinExistence type="predicted"/>
<sequence length="298" mass="33710">MEQQSVYTHDVHLAAREERVILCEYEPSRLDGADKGLLQWTSPESGATYLVHDLNAHSSCVIATPSSSHRTPILESYKELGRESDHTSVTYIRPESLLFHDDFGDEPHVESITCSDEEDYDSLLDILCDLKDQADSREKLLRALGTNWWERLLRKPGSVTWREVEDKCRRGELEGGVPERKIVILNEMDPFLSRARSQRVKKAYGFIRALIHRARPVGIHLVVVSSGSPELAELTSRDPHGVWVSTPFSQLDSFSRSPREKMDRAEVSRPEDLFRVEVAPLRTSTALGRVPSPTHAAD</sequence>
<dbReference type="Gene3D" id="3.40.50.300">
    <property type="entry name" value="P-loop containing nucleotide triphosphate hydrolases"/>
    <property type="match status" value="1"/>
</dbReference>
<dbReference type="InterPro" id="IPR027417">
    <property type="entry name" value="P-loop_NTPase"/>
</dbReference>
<organism evidence="1 2">
    <name type="scientific">Corynebacterium urealyticum</name>
    <dbReference type="NCBI Taxonomy" id="43771"/>
    <lineage>
        <taxon>Bacteria</taxon>
        <taxon>Bacillati</taxon>
        <taxon>Actinomycetota</taxon>
        <taxon>Actinomycetes</taxon>
        <taxon>Mycobacteriales</taxon>
        <taxon>Corynebacteriaceae</taxon>
        <taxon>Corynebacterium</taxon>
    </lineage>
</organism>
<name>A0A2W5D8Y9_9CORY</name>
<gene>
    <name evidence="1" type="ORF">DI609_00405</name>
</gene>
<evidence type="ECO:0000313" key="1">
    <source>
        <dbReference type="EMBL" id="PZP03786.1"/>
    </source>
</evidence>
<comment type="caution">
    <text evidence="1">The sequence shown here is derived from an EMBL/GenBank/DDBJ whole genome shotgun (WGS) entry which is preliminary data.</text>
</comment>
<dbReference type="Proteomes" id="UP000249451">
    <property type="component" value="Unassembled WGS sequence"/>
</dbReference>
<protein>
    <submittedName>
        <fullName evidence="1">Uncharacterized protein</fullName>
    </submittedName>
</protein>
<accession>A0A2W5D8Y9</accession>